<dbReference type="EMBL" id="CP013979">
    <property type="protein sequence ID" value="ANJ26110.1"/>
    <property type="molecule type" value="Genomic_DNA"/>
</dbReference>
<dbReference type="GO" id="GO:0003700">
    <property type="term" value="F:DNA-binding transcription factor activity"/>
    <property type="evidence" value="ECO:0007669"/>
    <property type="project" value="TreeGrafter"/>
</dbReference>
<name>A0A191WCW9_9MICO</name>
<evidence type="ECO:0000256" key="4">
    <source>
        <dbReference type="ARBA" id="ARBA00023163"/>
    </source>
</evidence>
<reference evidence="7 8" key="1">
    <citation type="journal article" date="2016" name="Int. J. Syst. Evol. Microbiol.">
        <title>Agromyces aureus sp. nov., isolated from the rhizosphere of Salix caprea L. grown in a heavy-metal-contaminated soil.</title>
        <authorList>
            <person name="Corretto E."/>
            <person name="Antonielli L."/>
            <person name="Sessitsch A."/>
            <person name="Compant S."/>
            <person name="Gorfer M."/>
            <person name="Kuffner M."/>
            <person name="Brader G."/>
        </authorList>
    </citation>
    <scope>NUCLEOTIDE SEQUENCE [LARGE SCALE GENOMIC DNA]</scope>
    <source>
        <strain evidence="7 8">AR33</strain>
    </source>
</reference>
<dbReference type="STRING" id="453304.ATC03_04530"/>
<evidence type="ECO:0000259" key="6">
    <source>
        <dbReference type="Pfam" id="PF00532"/>
    </source>
</evidence>
<keyword evidence="1" id="KW-0678">Repressor</keyword>
<evidence type="ECO:0000256" key="2">
    <source>
        <dbReference type="ARBA" id="ARBA00023015"/>
    </source>
</evidence>
<dbReference type="CDD" id="cd06288">
    <property type="entry name" value="PBP1_sucrose_transcription_regulator"/>
    <property type="match status" value="1"/>
</dbReference>
<reference evidence="8" key="2">
    <citation type="submission" date="2016-01" db="EMBL/GenBank/DDBJ databases">
        <title>Complete genome sequence of Agromyces aureus AR33T and comparison with related organisms.</title>
        <authorList>
            <person name="Corretto E."/>
            <person name="Antonielli L."/>
            <person name="Sessitsch A."/>
            <person name="Brader G."/>
        </authorList>
    </citation>
    <scope>NUCLEOTIDE SEQUENCE [LARGE SCALE GENOMIC DNA]</scope>
    <source>
        <strain evidence="8">AR33</strain>
    </source>
</reference>
<dbReference type="Proteomes" id="UP000078437">
    <property type="component" value="Chromosome"/>
</dbReference>
<accession>A0A191WCW9</accession>
<dbReference type="Pfam" id="PF00532">
    <property type="entry name" value="Peripla_BP_1"/>
    <property type="match status" value="1"/>
</dbReference>
<evidence type="ECO:0000313" key="7">
    <source>
        <dbReference type="EMBL" id="ANJ26110.1"/>
    </source>
</evidence>
<dbReference type="Gene3D" id="3.40.50.2300">
    <property type="match status" value="2"/>
</dbReference>
<dbReference type="PANTHER" id="PTHR30146">
    <property type="entry name" value="LACI-RELATED TRANSCRIPTIONAL REPRESSOR"/>
    <property type="match status" value="1"/>
</dbReference>
<dbReference type="KEGG" id="agy:ATC03_04530"/>
<evidence type="ECO:0000313" key="8">
    <source>
        <dbReference type="Proteomes" id="UP000078437"/>
    </source>
</evidence>
<keyword evidence="3" id="KW-0238">DNA-binding</keyword>
<dbReference type="AlphaFoldDB" id="A0A191WCW9"/>
<dbReference type="InterPro" id="IPR028082">
    <property type="entry name" value="Peripla_BP_I"/>
</dbReference>
<keyword evidence="2" id="KW-0805">Transcription regulation</keyword>
<organism evidence="7 8">
    <name type="scientific">Agromyces aureus</name>
    <dbReference type="NCBI Taxonomy" id="453304"/>
    <lineage>
        <taxon>Bacteria</taxon>
        <taxon>Bacillati</taxon>
        <taxon>Actinomycetota</taxon>
        <taxon>Actinomycetes</taxon>
        <taxon>Micrococcales</taxon>
        <taxon>Microbacteriaceae</taxon>
        <taxon>Agromyces</taxon>
    </lineage>
</organism>
<sequence>MLAAVRELGYVPDRVATGLRRQRTGIIGFVGSGIATTPFAGELIAGAHDAASERDVLLLVVDSQGDEALEARQIELLLGQRVDGIAIARMFHQAVDQPEIPIDVPVALVNAESVGGWLVDAVAPDEEEIGRMAARRLLEAGHRRIAFANTVDDTLASRGREAGLRAVLAEAGVRLRVADVAHVASTAEGGREAAVELLDRPGRPTAVFCFNDQVAMGVMQVAQALGIDVPCECSVIGVDDLANVADALVPKLTTIRLPHQEMGRWAVTRLLDRVAGEDPDVESATIPCRLVERESVAPPPAPSTSTSTTTPL</sequence>
<gene>
    <name evidence="7" type="ORF">ATC03_04530</name>
</gene>
<evidence type="ECO:0000256" key="1">
    <source>
        <dbReference type="ARBA" id="ARBA00022491"/>
    </source>
</evidence>
<dbReference type="GO" id="GO:0000976">
    <property type="term" value="F:transcription cis-regulatory region binding"/>
    <property type="evidence" value="ECO:0007669"/>
    <property type="project" value="TreeGrafter"/>
</dbReference>
<feature type="region of interest" description="Disordered" evidence="5">
    <location>
        <begin position="291"/>
        <end position="312"/>
    </location>
</feature>
<protein>
    <recommendedName>
        <fullName evidence="6">Periplasmic binding protein/LacI sugar binding domain-containing protein</fullName>
    </recommendedName>
</protein>
<dbReference type="PANTHER" id="PTHR30146:SF148">
    <property type="entry name" value="HTH-TYPE TRANSCRIPTIONAL REPRESSOR PURR-RELATED"/>
    <property type="match status" value="1"/>
</dbReference>
<evidence type="ECO:0000256" key="3">
    <source>
        <dbReference type="ARBA" id="ARBA00023125"/>
    </source>
</evidence>
<keyword evidence="8" id="KW-1185">Reference proteome</keyword>
<proteinExistence type="predicted"/>
<keyword evidence="4" id="KW-0804">Transcription</keyword>
<dbReference type="SUPFAM" id="SSF53822">
    <property type="entry name" value="Periplasmic binding protein-like I"/>
    <property type="match status" value="1"/>
</dbReference>
<feature type="domain" description="Periplasmic binding protein/LacI sugar binding" evidence="6">
    <location>
        <begin position="36"/>
        <end position="293"/>
    </location>
</feature>
<evidence type="ECO:0000256" key="5">
    <source>
        <dbReference type="SAM" id="MobiDB-lite"/>
    </source>
</evidence>
<feature type="compositionally biased region" description="Low complexity" evidence="5">
    <location>
        <begin position="303"/>
        <end position="312"/>
    </location>
</feature>
<dbReference type="InterPro" id="IPR001761">
    <property type="entry name" value="Peripla_BP/Lac1_sug-bd_dom"/>
</dbReference>